<dbReference type="SUPFAM" id="SSF52833">
    <property type="entry name" value="Thioredoxin-like"/>
    <property type="match status" value="1"/>
</dbReference>
<dbReference type="InterPro" id="IPR001853">
    <property type="entry name" value="DSBA-like_thioredoxin_dom"/>
</dbReference>
<evidence type="ECO:0000259" key="1">
    <source>
        <dbReference type="Pfam" id="PF01323"/>
    </source>
</evidence>
<dbReference type="EMBL" id="CADCVB010000223">
    <property type="protein sequence ID" value="CAA9451030.1"/>
    <property type="molecule type" value="Genomic_DNA"/>
</dbReference>
<evidence type="ECO:0000313" key="2">
    <source>
        <dbReference type="EMBL" id="CAA9451030.1"/>
    </source>
</evidence>
<dbReference type="Pfam" id="PF01323">
    <property type="entry name" value="DSBA"/>
    <property type="match status" value="1"/>
</dbReference>
<name>A0A6J4QPE5_9ACTN</name>
<protein>
    <recommendedName>
        <fullName evidence="1">DSBA-like thioredoxin domain-containing protein</fullName>
    </recommendedName>
</protein>
<proteinExistence type="predicted"/>
<dbReference type="PANTHER" id="PTHR13887:SF41">
    <property type="entry name" value="THIOREDOXIN SUPERFAMILY PROTEIN"/>
    <property type="match status" value="1"/>
</dbReference>
<dbReference type="InterPro" id="IPR036249">
    <property type="entry name" value="Thioredoxin-like_sf"/>
</dbReference>
<dbReference type="GO" id="GO:0016491">
    <property type="term" value="F:oxidoreductase activity"/>
    <property type="evidence" value="ECO:0007669"/>
    <property type="project" value="InterPro"/>
</dbReference>
<gene>
    <name evidence="2" type="ORF">AVDCRST_MAG78-3398</name>
</gene>
<feature type="domain" description="DSBA-like thioredoxin" evidence="1">
    <location>
        <begin position="26"/>
        <end position="149"/>
    </location>
</feature>
<accession>A0A6J4QPE5</accession>
<sequence length="165" mass="18110">MRPESLPTLDPDGDYLHRVRNASVYPVAKSLGMTLRFPPVQPRSRKALEAAEYARGEGRFDEMHEALFRAFFEDGKDIGDTEVLLKVGASVGLDREGIRAAIEEGRYVEKVLADEELAHRLGVGSVPTMFVGSVGEPLEKAEAIVGAQPYGGRIEAAVEWALSRR</sequence>
<dbReference type="AlphaFoldDB" id="A0A6J4QPE5"/>
<organism evidence="2">
    <name type="scientific">uncultured Rubrobacteraceae bacterium</name>
    <dbReference type="NCBI Taxonomy" id="349277"/>
    <lineage>
        <taxon>Bacteria</taxon>
        <taxon>Bacillati</taxon>
        <taxon>Actinomycetota</taxon>
        <taxon>Rubrobacteria</taxon>
        <taxon>Rubrobacterales</taxon>
        <taxon>Rubrobacteraceae</taxon>
        <taxon>environmental samples</taxon>
    </lineage>
</organism>
<dbReference type="PANTHER" id="PTHR13887">
    <property type="entry name" value="GLUTATHIONE S-TRANSFERASE KAPPA"/>
    <property type="match status" value="1"/>
</dbReference>
<dbReference type="Gene3D" id="3.40.30.10">
    <property type="entry name" value="Glutaredoxin"/>
    <property type="match status" value="1"/>
</dbReference>
<reference evidence="2" key="1">
    <citation type="submission" date="2020-02" db="EMBL/GenBank/DDBJ databases">
        <authorList>
            <person name="Meier V. D."/>
        </authorList>
    </citation>
    <scope>NUCLEOTIDE SEQUENCE</scope>
    <source>
        <strain evidence="2">AVDCRST_MAG78</strain>
    </source>
</reference>